<accession>A0A1K0GPE1</accession>
<evidence type="ECO:0000259" key="11">
    <source>
        <dbReference type="PROSITE" id="PS50112"/>
    </source>
</evidence>
<dbReference type="InterPro" id="IPR036890">
    <property type="entry name" value="HATPase_C_sf"/>
</dbReference>
<keyword evidence="5" id="KW-0547">Nucleotide-binding</keyword>
<keyword evidence="8" id="KW-0902">Two-component regulatory system</keyword>
<dbReference type="PROSITE" id="PS50112">
    <property type="entry name" value="PAS"/>
    <property type="match status" value="1"/>
</dbReference>
<dbReference type="GO" id="GO:0006355">
    <property type="term" value="P:regulation of DNA-templated transcription"/>
    <property type="evidence" value="ECO:0007669"/>
    <property type="project" value="InterPro"/>
</dbReference>
<dbReference type="Pfam" id="PF00989">
    <property type="entry name" value="PAS"/>
    <property type="match status" value="1"/>
</dbReference>
<dbReference type="GO" id="GO:0005524">
    <property type="term" value="F:ATP binding"/>
    <property type="evidence" value="ECO:0007669"/>
    <property type="project" value="UniProtKB-KW"/>
</dbReference>
<sequence>MLGQVRTLFLGILVVWPAFGLIGLRDADPRIAAPAVVASVLLLVWLYLGYRRQHFPFWSWVPEGAAACLVAVASGFGVSVGLCFVWLNFRALYGGVREKFLAAAVLCAVMIVGMTVVGVAPGEAVPLLLLALLSLTVNHVLARGSSARDRSAEREGTLASAGGGLVASTTRAEAMDVTMGAALSMDRAASAALIVTVAGPALHVIAAAGVVGPEAAGWVTEKSRLPAEITAALRPGGFTLVDGEAAAALIEVLRLPPHPVVVVAPMAAHGSVFGMLVLALERKPEDDLSATVTTLADEAALTLDQLLSRSRLSIVVEHSGDALVLAGEAGFIRFVNPAAAKMLGCSSDDLLGRGLWSLVHEDDVDALRDAANSHLPSAPVPARIRAREDVEWTDAEALVEYVNEHDGSRSIVFTARDVSERHRLELELRHAQKLESVGRLAAGIAHEINTPIQFVGDNVRFLDTAFTDLERLCGAYRELVAAVQEQGDVDAALRNVEEVATDIDIEFVMEEVPTAVSQTLEGVSRVAHIVRAMKAFGHPGAEEKSRADLNEAIQNTIVVANNEIKYVADVETDFGDLPLVHCHLGDIGQVMLNLVINAAHAIGAADRGRGTITVRTRHEGDYAVIDVADTGTGVPPEIADKLFDPFFTTKEVGSGTGQGLALVRTLVTDRHGGTIDFTSTVGAGTTFTVRLPVAGIESAQGNRLMEAAQ</sequence>
<dbReference type="Gene3D" id="1.10.287.130">
    <property type="match status" value="1"/>
</dbReference>
<evidence type="ECO:0000256" key="3">
    <source>
        <dbReference type="ARBA" id="ARBA00022553"/>
    </source>
</evidence>
<dbReference type="SUPFAM" id="SSF55874">
    <property type="entry name" value="ATPase domain of HSP90 chaperone/DNA topoisomerase II/histidine kinase"/>
    <property type="match status" value="1"/>
</dbReference>
<gene>
    <name evidence="12" type="ORF">BG844_10885</name>
</gene>
<dbReference type="InterPro" id="IPR013767">
    <property type="entry name" value="PAS_fold"/>
</dbReference>
<proteinExistence type="predicted"/>
<feature type="transmembrane region" description="Helical" evidence="9">
    <location>
        <begin position="6"/>
        <end position="24"/>
    </location>
</feature>
<evidence type="ECO:0000256" key="7">
    <source>
        <dbReference type="ARBA" id="ARBA00022840"/>
    </source>
</evidence>
<dbReference type="Proteomes" id="UP000182486">
    <property type="component" value="Unassembled WGS sequence"/>
</dbReference>
<evidence type="ECO:0000313" key="12">
    <source>
        <dbReference type="EMBL" id="OJF14246.1"/>
    </source>
</evidence>
<dbReference type="EMBL" id="MEIA01000107">
    <property type="protein sequence ID" value="OJF14246.1"/>
    <property type="molecule type" value="Genomic_DNA"/>
</dbReference>
<dbReference type="InterPro" id="IPR004358">
    <property type="entry name" value="Sig_transdc_His_kin-like_C"/>
</dbReference>
<feature type="transmembrane region" description="Helical" evidence="9">
    <location>
        <begin position="100"/>
        <end position="118"/>
    </location>
</feature>
<dbReference type="Gene3D" id="3.30.565.10">
    <property type="entry name" value="Histidine kinase-like ATPase, C-terminal domain"/>
    <property type="match status" value="1"/>
</dbReference>
<dbReference type="Pfam" id="PF02518">
    <property type="entry name" value="HATPase_c"/>
    <property type="match status" value="1"/>
</dbReference>
<dbReference type="SUPFAM" id="SSF55785">
    <property type="entry name" value="PYP-like sensor domain (PAS domain)"/>
    <property type="match status" value="1"/>
</dbReference>
<keyword evidence="9" id="KW-1133">Transmembrane helix</keyword>
<dbReference type="EC" id="2.7.13.3" evidence="2"/>
<evidence type="ECO:0000256" key="5">
    <source>
        <dbReference type="ARBA" id="ARBA00022741"/>
    </source>
</evidence>
<dbReference type="CDD" id="cd00130">
    <property type="entry name" value="PAS"/>
    <property type="match status" value="1"/>
</dbReference>
<comment type="caution">
    <text evidence="12">The sequence shown here is derived from an EMBL/GenBank/DDBJ whole genome shotgun (WGS) entry which is preliminary data.</text>
</comment>
<dbReference type="NCBIfam" id="TIGR00229">
    <property type="entry name" value="sensory_box"/>
    <property type="match status" value="1"/>
</dbReference>
<evidence type="ECO:0000256" key="4">
    <source>
        <dbReference type="ARBA" id="ARBA00022679"/>
    </source>
</evidence>
<dbReference type="SMART" id="SM00387">
    <property type="entry name" value="HATPase_c"/>
    <property type="match status" value="1"/>
</dbReference>
<organism evidence="12 13">
    <name type="scientific">Couchioplanes caeruleus subsp. caeruleus</name>
    <dbReference type="NCBI Taxonomy" id="56427"/>
    <lineage>
        <taxon>Bacteria</taxon>
        <taxon>Bacillati</taxon>
        <taxon>Actinomycetota</taxon>
        <taxon>Actinomycetes</taxon>
        <taxon>Micromonosporales</taxon>
        <taxon>Micromonosporaceae</taxon>
        <taxon>Couchioplanes</taxon>
    </lineage>
</organism>
<evidence type="ECO:0000256" key="6">
    <source>
        <dbReference type="ARBA" id="ARBA00022777"/>
    </source>
</evidence>
<dbReference type="InterPro" id="IPR005467">
    <property type="entry name" value="His_kinase_dom"/>
</dbReference>
<keyword evidence="6" id="KW-0418">Kinase</keyword>
<dbReference type="PROSITE" id="PS50109">
    <property type="entry name" value="HIS_KIN"/>
    <property type="match status" value="1"/>
</dbReference>
<dbReference type="GO" id="GO:0000160">
    <property type="term" value="P:phosphorelay signal transduction system"/>
    <property type="evidence" value="ECO:0007669"/>
    <property type="project" value="UniProtKB-KW"/>
</dbReference>
<name>A0A1K0GPE1_9ACTN</name>
<dbReference type="InterPro" id="IPR000014">
    <property type="entry name" value="PAS"/>
</dbReference>
<evidence type="ECO:0000259" key="10">
    <source>
        <dbReference type="PROSITE" id="PS50109"/>
    </source>
</evidence>
<dbReference type="InterPro" id="IPR035965">
    <property type="entry name" value="PAS-like_dom_sf"/>
</dbReference>
<dbReference type="PANTHER" id="PTHR43065">
    <property type="entry name" value="SENSOR HISTIDINE KINASE"/>
    <property type="match status" value="1"/>
</dbReference>
<evidence type="ECO:0000256" key="9">
    <source>
        <dbReference type="SAM" id="Phobius"/>
    </source>
</evidence>
<dbReference type="Gene3D" id="3.30.450.20">
    <property type="entry name" value="PAS domain"/>
    <property type="match status" value="1"/>
</dbReference>
<keyword evidence="13" id="KW-1185">Reference proteome</keyword>
<keyword evidence="4" id="KW-0808">Transferase</keyword>
<dbReference type="InterPro" id="IPR003594">
    <property type="entry name" value="HATPase_dom"/>
</dbReference>
<protein>
    <recommendedName>
        <fullName evidence="2">histidine kinase</fullName>
        <ecNumber evidence="2">2.7.13.3</ecNumber>
    </recommendedName>
</protein>
<dbReference type="AlphaFoldDB" id="A0A1K0GPE1"/>
<keyword evidence="3" id="KW-0597">Phosphoprotein</keyword>
<dbReference type="PANTHER" id="PTHR43065:SF46">
    <property type="entry name" value="C4-DICARBOXYLATE TRANSPORT SENSOR PROTEIN DCTB"/>
    <property type="match status" value="1"/>
</dbReference>
<evidence type="ECO:0000313" key="13">
    <source>
        <dbReference type="Proteomes" id="UP000182486"/>
    </source>
</evidence>
<feature type="domain" description="Histidine kinase" evidence="10">
    <location>
        <begin position="443"/>
        <end position="695"/>
    </location>
</feature>
<feature type="domain" description="PAS" evidence="11">
    <location>
        <begin position="308"/>
        <end position="378"/>
    </location>
</feature>
<dbReference type="GO" id="GO:0004673">
    <property type="term" value="F:protein histidine kinase activity"/>
    <property type="evidence" value="ECO:0007669"/>
    <property type="project" value="UniProtKB-EC"/>
</dbReference>
<keyword evidence="9" id="KW-0472">Membrane</keyword>
<keyword evidence="9" id="KW-0812">Transmembrane</keyword>
<evidence type="ECO:0000256" key="8">
    <source>
        <dbReference type="ARBA" id="ARBA00023012"/>
    </source>
</evidence>
<evidence type="ECO:0000256" key="2">
    <source>
        <dbReference type="ARBA" id="ARBA00012438"/>
    </source>
</evidence>
<evidence type="ECO:0000256" key="1">
    <source>
        <dbReference type="ARBA" id="ARBA00000085"/>
    </source>
</evidence>
<reference evidence="12 13" key="1">
    <citation type="submission" date="2016-09" db="EMBL/GenBank/DDBJ databases">
        <title>Couchioplanes caeruleus draft genome sequence.</title>
        <authorList>
            <person name="Sheehan J."/>
            <person name="Caffrey P."/>
        </authorList>
    </citation>
    <scope>NUCLEOTIDE SEQUENCE [LARGE SCALE GENOMIC DNA]</scope>
    <source>
        <strain evidence="12 13">DSM 43634</strain>
    </source>
</reference>
<feature type="transmembrane region" description="Helical" evidence="9">
    <location>
        <begin position="64"/>
        <end position="88"/>
    </location>
</feature>
<feature type="transmembrane region" description="Helical" evidence="9">
    <location>
        <begin position="31"/>
        <end position="48"/>
    </location>
</feature>
<comment type="catalytic activity">
    <reaction evidence="1">
        <text>ATP + protein L-histidine = ADP + protein N-phospho-L-histidine.</text>
        <dbReference type="EC" id="2.7.13.3"/>
    </reaction>
</comment>
<dbReference type="PRINTS" id="PR00344">
    <property type="entry name" value="BCTRLSENSOR"/>
</dbReference>
<keyword evidence="7" id="KW-0067">ATP-binding</keyword>
<dbReference type="SMART" id="SM00091">
    <property type="entry name" value="PAS"/>
    <property type="match status" value="1"/>
</dbReference>